<organism evidence="2 3">
    <name type="scientific">Elysia crispata</name>
    <name type="common">lettuce slug</name>
    <dbReference type="NCBI Taxonomy" id="231223"/>
    <lineage>
        <taxon>Eukaryota</taxon>
        <taxon>Metazoa</taxon>
        <taxon>Spiralia</taxon>
        <taxon>Lophotrochozoa</taxon>
        <taxon>Mollusca</taxon>
        <taxon>Gastropoda</taxon>
        <taxon>Heterobranchia</taxon>
        <taxon>Euthyneura</taxon>
        <taxon>Panpulmonata</taxon>
        <taxon>Sacoglossa</taxon>
        <taxon>Placobranchoidea</taxon>
        <taxon>Plakobranchidae</taxon>
        <taxon>Elysia</taxon>
    </lineage>
</organism>
<proteinExistence type="predicted"/>
<feature type="compositionally biased region" description="Polar residues" evidence="1">
    <location>
        <begin position="23"/>
        <end position="69"/>
    </location>
</feature>
<reference evidence="2" key="1">
    <citation type="journal article" date="2023" name="G3 (Bethesda)">
        <title>A reference genome for the long-term kleptoplast-retaining sea slug Elysia crispata morphotype clarki.</title>
        <authorList>
            <person name="Eastman K.E."/>
            <person name="Pendleton A.L."/>
            <person name="Shaikh M.A."/>
            <person name="Suttiyut T."/>
            <person name="Ogas R."/>
            <person name="Tomko P."/>
            <person name="Gavelis G."/>
            <person name="Widhalm J.R."/>
            <person name="Wisecaver J.H."/>
        </authorList>
    </citation>
    <scope>NUCLEOTIDE SEQUENCE</scope>
    <source>
        <strain evidence="2">ECLA1</strain>
    </source>
</reference>
<evidence type="ECO:0000256" key="1">
    <source>
        <dbReference type="SAM" id="MobiDB-lite"/>
    </source>
</evidence>
<dbReference type="EMBL" id="JAWDGP010001738">
    <property type="protein sequence ID" value="KAK3788812.1"/>
    <property type="molecule type" value="Genomic_DNA"/>
</dbReference>
<accession>A0AAE1AJG3</accession>
<protein>
    <submittedName>
        <fullName evidence="2">Uncharacterized protein</fullName>
    </submittedName>
</protein>
<dbReference type="AlphaFoldDB" id="A0AAE1AJG3"/>
<keyword evidence="3" id="KW-1185">Reference proteome</keyword>
<dbReference type="Proteomes" id="UP001283361">
    <property type="component" value="Unassembled WGS sequence"/>
</dbReference>
<feature type="region of interest" description="Disordered" evidence="1">
    <location>
        <begin position="1"/>
        <end position="69"/>
    </location>
</feature>
<comment type="caution">
    <text evidence="2">The sequence shown here is derived from an EMBL/GenBank/DDBJ whole genome shotgun (WGS) entry which is preliminary data.</text>
</comment>
<evidence type="ECO:0000313" key="2">
    <source>
        <dbReference type="EMBL" id="KAK3788812.1"/>
    </source>
</evidence>
<gene>
    <name evidence="2" type="ORF">RRG08_029259</name>
</gene>
<name>A0AAE1AJG3_9GAST</name>
<evidence type="ECO:0000313" key="3">
    <source>
        <dbReference type="Proteomes" id="UP001283361"/>
    </source>
</evidence>
<sequence>MIGMEQNLAPDTGEVFELGVEMTNDSLDGESSQQLSTEQDRSTQPAGSSEQLRSISVDSSTQGTLLPNS</sequence>